<evidence type="ECO:0000313" key="1">
    <source>
        <dbReference type="EMBL" id="MED7827994.1"/>
    </source>
</evidence>
<gene>
    <name evidence="1" type="ORF">VXC91_40440</name>
</gene>
<comment type="caution">
    <text evidence="1">The sequence shown here is derived from an EMBL/GenBank/DDBJ whole genome shotgun (WGS) entry which is preliminary data.</text>
</comment>
<evidence type="ECO:0000313" key="2">
    <source>
        <dbReference type="Proteomes" id="UP001333996"/>
    </source>
</evidence>
<accession>A0ABU7FY42</accession>
<dbReference type="Proteomes" id="UP001333996">
    <property type="component" value="Unassembled WGS sequence"/>
</dbReference>
<dbReference type="RefSeq" id="WP_329512358.1">
    <property type="nucleotide sequence ID" value="NZ_JAYWVC010000296.1"/>
</dbReference>
<dbReference type="EMBL" id="JAYWVC010000296">
    <property type="protein sequence ID" value="MED7827994.1"/>
    <property type="molecule type" value="Genomic_DNA"/>
</dbReference>
<protein>
    <submittedName>
        <fullName evidence="1">Uncharacterized protein</fullName>
    </submittedName>
</protein>
<name>A0ABU7FY42_9ACTN</name>
<proteinExistence type="predicted"/>
<sequence length="133" mass="14373">MERHALYYSARKGCGTRLARLLARQDEIAADDPRSPVCGSTILQRDEIAVRLIDVRGGLGTDRVLTRGLPDPRQAAELTTILDGTALKSGDLKHFLMLARMALITDRRSSPAICPPAAVWTSPGGLQAPGRRA</sequence>
<reference evidence="1" key="1">
    <citation type="submission" date="2024-01" db="EMBL/GenBank/DDBJ databases">
        <title>First draft genome sequence data of TA4-1, the type strain of Gram-positive actinobacterium Streptomyces chiangmaiensis.</title>
        <authorList>
            <person name="Yasawong M."/>
            <person name="Nantapong N."/>
        </authorList>
    </citation>
    <scope>NUCLEOTIDE SEQUENCE</scope>
    <source>
        <strain evidence="1">TA4-1</strain>
    </source>
</reference>
<keyword evidence="2" id="KW-1185">Reference proteome</keyword>
<organism evidence="1 2">
    <name type="scientific">Streptomyces chiangmaiensis</name>
    <dbReference type="NCBI Taxonomy" id="766497"/>
    <lineage>
        <taxon>Bacteria</taxon>
        <taxon>Bacillati</taxon>
        <taxon>Actinomycetota</taxon>
        <taxon>Actinomycetes</taxon>
        <taxon>Kitasatosporales</taxon>
        <taxon>Streptomycetaceae</taxon>
        <taxon>Streptomyces</taxon>
    </lineage>
</organism>